<dbReference type="OrthoDB" id="8193560at2759"/>
<reference evidence="2" key="1">
    <citation type="submission" date="2019-08" db="EMBL/GenBank/DDBJ databases">
        <title>The genome of the North American firefly Photinus pyralis.</title>
        <authorList>
            <consortium name="Photinus pyralis genome working group"/>
            <person name="Fallon T.R."/>
            <person name="Sander Lower S.E."/>
            <person name="Weng J.-K."/>
        </authorList>
    </citation>
    <scope>NUCLEOTIDE SEQUENCE</scope>
    <source>
        <strain evidence="2">TRF0915ILg1</strain>
        <tissue evidence="2">Whole body</tissue>
    </source>
</reference>
<dbReference type="InterPro" id="IPR036691">
    <property type="entry name" value="Endo/exonu/phosph_ase_sf"/>
</dbReference>
<dbReference type="Gene3D" id="3.60.10.10">
    <property type="entry name" value="Endonuclease/exonuclease/phosphatase"/>
    <property type="match status" value="1"/>
</dbReference>
<feature type="region of interest" description="Disordered" evidence="1">
    <location>
        <begin position="39"/>
        <end position="63"/>
    </location>
</feature>
<keyword evidence="3" id="KW-1185">Reference proteome</keyword>
<sequence>MDALRKGLFSMTMSTRPREPAGNVQKPCLVIGRDWDQETRPGDEDLFKIKIDNPPTEETDEDTKQTFYDTIEESMNNLACFDMKIIIGDFNAKIDKEERNYEIAGKESLHRKTNKNGQRLIDLAAGNRMII</sequence>
<organism evidence="2 3">
    <name type="scientific">Ignelater luminosus</name>
    <name type="common">Cucubano</name>
    <name type="synonym">Pyrophorus luminosus</name>
    <dbReference type="NCBI Taxonomy" id="2038154"/>
    <lineage>
        <taxon>Eukaryota</taxon>
        <taxon>Metazoa</taxon>
        <taxon>Ecdysozoa</taxon>
        <taxon>Arthropoda</taxon>
        <taxon>Hexapoda</taxon>
        <taxon>Insecta</taxon>
        <taxon>Pterygota</taxon>
        <taxon>Neoptera</taxon>
        <taxon>Endopterygota</taxon>
        <taxon>Coleoptera</taxon>
        <taxon>Polyphaga</taxon>
        <taxon>Elateriformia</taxon>
        <taxon>Elateroidea</taxon>
        <taxon>Elateridae</taxon>
        <taxon>Agrypninae</taxon>
        <taxon>Pyrophorini</taxon>
        <taxon>Ignelater</taxon>
    </lineage>
</organism>
<evidence type="ECO:0000313" key="2">
    <source>
        <dbReference type="EMBL" id="KAF2898466.1"/>
    </source>
</evidence>
<dbReference type="Proteomes" id="UP000801492">
    <property type="component" value="Unassembled WGS sequence"/>
</dbReference>
<evidence type="ECO:0000256" key="1">
    <source>
        <dbReference type="SAM" id="MobiDB-lite"/>
    </source>
</evidence>
<comment type="caution">
    <text evidence="2">The sequence shown here is derived from an EMBL/GenBank/DDBJ whole genome shotgun (WGS) entry which is preliminary data.</text>
</comment>
<feature type="compositionally biased region" description="Basic and acidic residues" evidence="1">
    <location>
        <begin position="39"/>
        <end position="51"/>
    </location>
</feature>
<dbReference type="EMBL" id="VTPC01003478">
    <property type="protein sequence ID" value="KAF2898466.1"/>
    <property type="molecule type" value="Genomic_DNA"/>
</dbReference>
<accession>A0A8K0D6Y9</accession>
<protein>
    <submittedName>
        <fullName evidence="2">Uncharacterized protein</fullName>
    </submittedName>
</protein>
<proteinExistence type="predicted"/>
<gene>
    <name evidence="2" type="ORF">ILUMI_07709</name>
</gene>
<evidence type="ECO:0000313" key="3">
    <source>
        <dbReference type="Proteomes" id="UP000801492"/>
    </source>
</evidence>
<dbReference type="AlphaFoldDB" id="A0A8K0D6Y9"/>
<name>A0A8K0D6Y9_IGNLU</name>